<sequence>MRAFLGLSLVAVLTAASCEKAKQLMAATARKDASAASSAPVPLTEIDAASYEPFTQTPGKLVVVVFVADWCGVSKEMEPVLAKTAGEFSSTAVVAKIDSERSKAFAASENVSDLPEIRFYRDGKMVQRELGQMEHEELRKAFRSHSQGLAPSTPPENSAAPAAPATPAISPMKKDWRPPGLERR</sequence>
<dbReference type="PANTHER" id="PTHR10438">
    <property type="entry name" value="THIOREDOXIN"/>
    <property type="match status" value="1"/>
</dbReference>
<dbReference type="EMBL" id="CP051774">
    <property type="protein sequence ID" value="QJE96426.1"/>
    <property type="molecule type" value="Genomic_DNA"/>
</dbReference>
<keyword evidence="4" id="KW-1185">Reference proteome</keyword>
<evidence type="ECO:0000256" key="1">
    <source>
        <dbReference type="SAM" id="MobiDB-lite"/>
    </source>
</evidence>
<dbReference type="SUPFAM" id="SSF52833">
    <property type="entry name" value="Thioredoxin-like"/>
    <property type="match status" value="1"/>
</dbReference>
<accession>A0A858RGZ0</accession>
<feature type="region of interest" description="Disordered" evidence="1">
    <location>
        <begin position="142"/>
        <end position="184"/>
    </location>
</feature>
<dbReference type="AlphaFoldDB" id="A0A858RGZ0"/>
<dbReference type="PANTHER" id="PTHR10438:SF468">
    <property type="entry name" value="THIOREDOXIN-1-RELATED"/>
    <property type="match status" value="1"/>
</dbReference>
<evidence type="ECO:0000259" key="2">
    <source>
        <dbReference type="PROSITE" id="PS51352"/>
    </source>
</evidence>
<name>A0A858RGZ0_9BACT</name>
<protein>
    <submittedName>
        <fullName evidence="3">Thioredoxin family protein</fullName>
    </submittedName>
</protein>
<dbReference type="InterPro" id="IPR050620">
    <property type="entry name" value="Thioredoxin_H-type-like"/>
</dbReference>
<evidence type="ECO:0000313" key="3">
    <source>
        <dbReference type="EMBL" id="QJE96426.1"/>
    </source>
</evidence>
<dbReference type="InterPro" id="IPR036249">
    <property type="entry name" value="Thioredoxin-like_sf"/>
</dbReference>
<dbReference type="PROSITE" id="PS51352">
    <property type="entry name" value="THIOREDOXIN_2"/>
    <property type="match status" value="1"/>
</dbReference>
<dbReference type="InterPro" id="IPR013766">
    <property type="entry name" value="Thioredoxin_domain"/>
</dbReference>
<dbReference type="CDD" id="cd02947">
    <property type="entry name" value="TRX_family"/>
    <property type="match status" value="1"/>
</dbReference>
<dbReference type="PROSITE" id="PS51257">
    <property type="entry name" value="PROKAR_LIPOPROTEIN"/>
    <property type="match status" value="1"/>
</dbReference>
<gene>
    <name evidence="3" type="ORF">HHL09_11745</name>
</gene>
<dbReference type="Pfam" id="PF00085">
    <property type="entry name" value="Thioredoxin"/>
    <property type="match status" value="1"/>
</dbReference>
<organism evidence="3 4">
    <name type="scientific">Luteolibacter luteus</name>
    <dbReference type="NCBI Taxonomy" id="2728835"/>
    <lineage>
        <taxon>Bacteria</taxon>
        <taxon>Pseudomonadati</taxon>
        <taxon>Verrucomicrobiota</taxon>
        <taxon>Verrucomicrobiia</taxon>
        <taxon>Verrucomicrobiales</taxon>
        <taxon>Verrucomicrobiaceae</taxon>
        <taxon>Luteolibacter</taxon>
    </lineage>
</organism>
<reference evidence="3 4" key="1">
    <citation type="submission" date="2020-04" db="EMBL/GenBank/DDBJ databases">
        <title>Luteolibacter sp. G-1-1-1 isolated from soil.</title>
        <authorList>
            <person name="Dahal R.H."/>
        </authorList>
    </citation>
    <scope>NUCLEOTIDE SEQUENCE [LARGE SCALE GENOMIC DNA]</scope>
    <source>
        <strain evidence="3 4">G-1-1-1</strain>
    </source>
</reference>
<dbReference type="Proteomes" id="UP000501812">
    <property type="component" value="Chromosome"/>
</dbReference>
<feature type="compositionally biased region" description="Low complexity" evidence="1">
    <location>
        <begin position="155"/>
        <end position="171"/>
    </location>
</feature>
<evidence type="ECO:0000313" key="4">
    <source>
        <dbReference type="Proteomes" id="UP000501812"/>
    </source>
</evidence>
<feature type="compositionally biased region" description="Basic and acidic residues" evidence="1">
    <location>
        <begin position="172"/>
        <end position="184"/>
    </location>
</feature>
<dbReference type="RefSeq" id="WP_169454827.1">
    <property type="nucleotide sequence ID" value="NZ_CP051774.1"/>
</dbReference>
<proteinExistence type="predicted"/>
<dbReference type="Gene3D" id="3.40.30.10">
    <property type="entry name" value="Glutaredoxin"/>
    <property type="match status" value="1"/>
</dbReference>
<feature type="domain" description="Thioredoxin" evidence="2">
    <location>
        <begin position="35"/>
        <end position="147"/>
    </location>
</feature>
<dbReference type="KEGG" id="luo:HHL09_11745"/>